<dbReference type="Gene3D" id="1.10.510.10">
    <property type="entry name" value="Transferase(Phosphotransferase) domain 1"/>
    <property type="match status" value="1"/>
</dbReference>
<feature type="domain" description="Protein kinase" evidence="2">
    <location>
        <begin position="185"/>
        <end position="512"/>
    </location>
</feature>
<dbReference type="PANTHER" id="PTHR33112">
    <property type="entry name" value="DOMAIN PROTEIN, PUTATIVE-RELATED"/>
    <property type="match status" value="1"/>
</dbReference>
<feature type="region of interest" description="Disordered" evidence="1">
    <location>
        <begin position="1"/>
        <end position="25"/>
    </location>
</feature>
<evidence type="ECO:0000313" key="3">
    <source>
        <dbReference type="EMBL" id="KAK3487577.1"/>
    </source>
</evidence>
<evidence type="ECO:0000259" key="2">
    <source>
        <dbReference type="PROSITE" id="PS50011"/>
    </source>
</evidence>
<dbReference type="SMART" id="SM00220">
    <property type="entry name" value="S_TKc"/>
    <property type="match status" value="1"/>
</dbReference>
<dbReference type="InterPro" id="IPR000719">
    <property type="entry name" value="Prot_kinase_dom"/>
</dbReference>
<dbReference type="InterPro" id="IPR010730">
    <property type="entry name" value="HET"/>
</dbReference>
<dbReference type="Pfam" id="PF00069">
    <property type="entry name" value="Pkinase"/>
    <property type="match status" value="1"/>
</dbReference>
<dbReference type="AlphaFoldDB" id="A0AAJ0MNA6"/>
<dbReference type="Gene3D" id="3.30.200.20">
    <property type="entry name" value="Phosphorylase Kinase, domain 1"/>
    <property type="match status" value="1"/>
</dbReference>
<dbReference type="PROSITE" id="PS50011">
    <property type="entry name" value="PROTEIN_KINASE_DOM"/>
    <property type="match status" value="1"/>
</dbReference>
<proteinExistence type="predicted"/>
<dbReference type="PANTHER" id="PTHR33112:SF10">
    <property type="entry name" value="TOL"/>
    <property type="match status" value="1"/>
</dbReference>
<protein>
    <recommendedName>
        <fullName evidence="2">Protein kinase domain-containing protein</fullName>
    </recommendedName>
</protein>
<keyword evidence="4" id="KW-1185">Reference proteome</keyword>
<organism evidence="3 4">
    <name type="scientific">Neurospora hispaniola</name>
    <dbReference type="NCBI Taxonomy" id="588809"/>
    <lineage>
        <taxon>Eukaryota</taxon>
        <taxon>Fungi</taxon>
        <taxon>Dikarya</taxon>
        <taxon>Ascomycota</taxon>
        <taxon>Pezizomycotina</taxon>
        <taxon>Sordariomycetes</taxon>
        <taxon>Sordariomycetidae</taxon>
        <taxon>Sordariales</taxon>
        <taxon>Sordariaceae</taxon>
        <taxon>Neurospora</taxon>
    </lineage>
</organism>
<dbReference type="Proteomes" id="UP001285908">
    <property type="component" value="Unassembled WGS sequence"/>
</dbReference>
<dbReference type="CDD" id="cd00180">
    <property type="entry name" value="PKc"/>
    <property type="match status" value="1"/>
</dbReference>
<dbReference type="RefSeq" id="XP_062689704.1">
    <property type="nucleotide sequence ID" value="XM_062835318.1"/>
</dbReference>
<feature type="compositionally biased region" description="Polar residues" evidence="1">
    <location>
        <begin position="1"/>
        <end position="22"/>
    </location>
</feature>
<dbReference type="EMBL" id="JAULSX010000007">
    <property type="protein sequence ID" value="KAK3487577.1"/>
    <property type="molecule type" value="Genomic_DNA"/>
</dbReference>
<sequence length="1188" mass="135733">MSQSGANNQLGPKTTQKDQLATESEGEDLSDLIYLNLQEGNPLDGGGIRKFLPEGLLVKYLTEKSIRKKLEENNPSASNVDDLVTFIVHHARKIFATLIRSNFEGDKLCKAIRDFRDHNITDDFLPITETKMEKVPFFKKKGHWSLQTVADFCEKQWTFLAPVLPPPERDGVPLLKVDALTILPFIEAKLVDHGAFGEVYKVMLCPSNMLTEHLQNSYIAVKRLKDPNPEDEQSQRNPGQQWTREVETHAEIQRTHHPHIIDFIAAIERGTARYLLFSWADQGNLESLWKKHKSPLLSSMLVEDVIRQLQGLADALDTLHYCGGNSEDTNSSWRHGDVKPQNILSRSKKKVNESTKQPGSEDQLDIGHLMMSDLGLAKRHFVATEVRNDRTSTRSTTFRYSPPEIYTLEKFEPIARSRRYDIWSMGCVILEFSIWLLYGWHALDDFNKKIITADWGEQCPWFTTTIEPGKGKTAKLHGIVEHTINFILKEDPECRDQTALRELVELVRDKLLVVELGSPKSLRKIPSSCSGLSDTTPNPSIQEQVHVPTIQVPASEENKVDGDSTTKVRAESKDVNDALQQIIKKGQQNKKYWFTGKDRTGIRLDMIRIMTAAGSGYLAGLFPESHAEARLCVKCQELDFFAPKFTIQDTWQDLATNQARCDFCELRWRACLDRKLDSTRKSTTENQPNTSRIKIGLPNLTVTSNQHFALMRRWLEDCDDQHQCKPHAKSTVPTRVLDLGAGREHIVRLYRTRPGDSFRYIALSHCWGKDQHFTTTTSNIKDHMNSIPMDKLPKTFQDAIRTTRELGIQYLWIDSICIVQGDHGDFDKEAKKMEYVFSSAYCVLAASSARSQTEGFLNPRKSRTVVNLGRKKNDIGVYATPFSDDFKKHVVNSPLSERGWVLQERALARRTIYFTEWQTYWECGHGIRCETLTSMDNKLISFLGDPNFPSKLSDGTSDRGEKIRFYEGLYTQYSRLTLTNSSDRPIAIAGLERRLIHDLNCSGGFGVFDDQRSLLQRSLLWQRGETIPTLERIRHPQVLFRVPTWSWMAYKGGIAYLDPPFGRVDWRVAEIRGNWYGQGSNRAELSAKTRKFRMGETGTEDFNITWDIPGEIDIEKAVIRCVVVGNLKQRDPKPMKSTHYVLIVRLREHGAELATDETDIYERVGVGTMLGKYLDLDNSLQPKWDKIR</sequence>
<dbReference type="InterPro" id="IPR011009">
    <property type="entry name" value="Kinase-like_dom_sf"/>
</dbReference>
<dbReference type="Pfam" id="PF06985">
    <property type="entry name" value="HET"/>
    <property type="match status" value="1"/>
</dbReference>
<name>A0AAJ0MNA6_9PEZI</name>
<evidence type="ECO:0000256" key="1">
    <source>
        <dbReference type="SAM" id="MobiDB-lite"/>
    </source>
</evidence>
<comment type="caution">
    <text evidence="3">The sequence shown here is derived from an EMBL/GenBank/DDBJ whole genome shotgun (WGS) entry which is preliminary data.</text>
</comment>
<dbReference type="GO" id="GO:0005524">
    <property type="term" value="F:ATP binding"/>
    <property type="evidence" value="ECO:0007669"/>
    <property type="project" value="InterPro"/>
</dbReference>
<dbReference type="GeneID" id="87872940"/>
<dbReference type="GO" id="GO:0004672">
    <property type="term" value="F:protein kinase activity"/>
    <property type="evidence" value="ECO:0007669"/>
    <property type="project" value="InterPro"/>
</dbReference>
<evidence type="ECO:0000313" key="4">
    <source>
        <dbReference type="Proteomes" id="UP001285908"/>
    </source>
</evidence>
<accession>A0AAJ0MNA6</accession>
<dbReference type="SUPFAM" id="SSF56112">
    <property type="entry name" value="Protein kinase-like (PK-like)"/>
    <property type="match status" value="1"/>
</dbReference>
<gene>
    <name evidence="3" type="ORF">B0T23DRAFT_322736</name>
</gene>
<feature type="region of interest" description="Disordered" evidence="1">
    <location>
        <begin position="226"/>
        <end position="246"/>
    </location>
</feature>
<reference evidence="3 4" key="1">
    <citation type="journal article" date="2023" name="Mol. Phylogenet. Evol.">
        <title>Genome-scale phylogeny and comparative genomics of the fungal order Sordariales.</title>
        <authorList>
            <person name="Hensen N."/>
            <person name="Bonometti L."/>
            <person name="Westerberg I."/>
            <person name="Brannstrom I.O."/>
            <person name="Guillou S."/>
            <person name="Cros-Aarteil S."/>
            <person name="Calhoun S."/>
            <person name="Haridas S."/>
            <person name="Kuo A."/>
            <person name="Mondo S."/>
            <person name="Pangilinan J."/>
            <person name="Riley R."/>
            <person name="LaButti K."/>
            <person name="Andreopoulos B."/>
            <person name="Lipzen A."/>
            <person name="Chen C."/>
            <person name="Yan M."/>
            <person name="Daum C."/>
            <person name="Ng V."/>
            <person name="Clum A."/>
            <person name="Steindorff A."/>
            <person name="Ohm R.A."/>
            <person name="Martin F."/>
            <person name="Silar P."/>
            <person name="Natvig D.O."/>
            <person name="Lalanne C."/>
            <person name="Gautier V."/>
            <person name="Ament-Velasquez S.L."/>
            <person name="Kruys A."/>
            <person name="Hutchinson M.I."/>
            <person name="Powell A.J."/>
            <person name="Barry K."/>
            <person name="Miller A.N."/>
            <person name="Grigoriev I.V."/>
            <person name="Debuchy R."/>
            <person name="Gladieux P."/>
            <person name="Hiltunen Thoren M."/>
            <person name="Johannesson H."/>
        </authorList>
    </citation>
    <scope>NUCLEOTIDE SEQUENCE [LARGE SCALE GENOMIC DNA]</scope>
    <source>
        <strain evidence="3 4">FGSC 10403</strain>
    </source>
</reference>